<dbReference type="EMBL" id="UGLW01000003">
    <property type="protein sequence ID" value="STU95743.1"/>
    <property type="molecule type" value="Genomic_DNA"/>
</dbReference>
<sequence>MADTGEHWLPDSVLLAHAPRLDGLTLALQHRHIQDNQRP</sequence>
<reference evidence="1 2" key="1">
    <citation type="submission" date="2018-06" db="EMBL/GenBank/DDBJ databases">
        <authorList>
            <consortium name="Pathogen Informatics"/>
            <person name="Doyle S."/>
        </authorList>
    </citation>
    <scope>NUCLEOTIDE SEQUENCE [LARGE SCALE GENOMIC DNA]</scope>
    <source>
        <strain evidence="1 2">NCTC10313</strain>
    </source>
</reference>
<accession>A0A378A2A9</accession>
<evidence type="ECO:0000313" key="2">
    <source>
        <dbReference type="Proteomes" id="UP000254487"/>
    </source>
</evidence>
<name>A0A378A2A9_KLEPO</name>
<dbReference type="Proteomes" id="UP000254487">
    <property type="component" value="Unassembled WGS sequence"/>
</dbReference>
<protein>
    <submittedName>
        <fullName evidence="1">Uncharacterized protein</fullName>
    </submittedName>
</protein>
<dbReference type="AlphaFoldDB" id="A0A378A2A9"/>
<organism evidence="1 2">
    <name type="scientific">Klebsiella pneumoniae subsp. ozaenae</name>
    <dbReference type="NCBI Taxonomy" id="574"/>
    <lineage>
        <taxon>Bacteria</taxon>
        <taxon>Pseudomonadati</taxon>
        <taxon>Pseudomonadota</taxon>
        <taxon>Gammaproteobacteria</taxon>
        <taxon>Enterobacterales</taxon>
        <taxon>Enterobacteriaceae</taxon>
        <taxon>Klebsiella/Raoultella group</taxon>
        <taxon>Klebsiella</taxon>
        <taxon>Klebsiella pneumoniae complex</taxon>
    </lineage>
</organism>
<proteinExistence type="predicted"/>
<evidence type="ECO:0000313" key="1">
    <source>
        <dbReference type="EMBL" id="STU95743.1"/>
    </source>
</evidence>
<gene>
    <name evidence="1" type="ORF">NCTC10313_04968</name>
</gene>